<dbReference type="EMBL" id="VJMJ01000012">
    <property type="protein sequence ID" value="KAF0743937.1"/>
    <property type="molecule type" value="Genomic_DNA"/>
</dbReference>
<dbReference type="SUPFAM" id="SSF53474">
    <property type="entry name" value="alpha/beta-Hydrolases"/>
    <property type="match status" value="1"/>
</dbReference>
<dbReference type="InterPro" id="IPR000073">
    <property type="entry name" value="AB_hydrolase_1"/>
</dbReference>
<dbReference type="PANTHER" id="PTHR43798">
    <property type="entry name" value="MONOACYLGLYCEROL LIPASE"/>
    <property type="match status" value="1"/>
</dbReference>
<accession>A0A6G0XTH6</accession>
<reference evidence="2 3" key="1">
    <citation type="submission" date="2019-07" db="EMBL/GenBank/DDBJ databases">
        <title>Genomics analysis of Aphanomyces spp. identifies a new class of oomycete effector associated with host adaptation.</title>
        <authorList>
            <person name="Gaulin E."/>
        </authorList>
    </citation>
    <scope>NUCLEOTIDE SEQUENCE [LARGE SCALE GENOMIC DNA]</scope>
    <source>
        <strain evidence="2 3">ATCC 201684</strain>
    </source>
</reference>
<name>A0A6G0XTH6_9STRA</name>
<organism evidence="2 3">
    <name type="scientific">Aphanomyces euteiches</name>
    <dbReference type="NCBI Taxonomy" id="100861"/>
    <lineage>
        <taxon>Eukaryota</taxon>
        <taxon>Sar</taxon>
        <taxon>Stramenopiles</taxon>
        <taxon>Oomycota</taxon>
        <taxon>Saprolegniomycetes</taxon>
        <taxon>Saprolegniales</taxon>
        <taxon>Verrucalvaceae</taxon>
        <taxon>Aphanomyces</taxon>
    </lineage>
</organism>
<evidence type="ECO:0000313" key="2">
    <source>
        <dbReference type="EMBL" id="KAF0743937.1"/>
    </source>
</evidence>
<dbReference type="Gene3D" id="3.40.50.1820">
    <property type="entry name" value="alpha/beta hydrolase"/>
    <property type="match status" value="1"/>
</dbReference>
<feature type="domain" description="AB hydrolase-1" evidence="1">
    <location>
        <begin position="23"/>
        <end position="259"/>
    </location>
</feature>
<dbReference type="PANTHER" id="PTHR43798:SF33">
    <property type="entry name" value="HYDROLASE, PUTATIVE (AFU_ORTHOLOGUE AFUA_2G14860)-RELATED"/>
    <property type="match status" value="1"/>
</dbReference>
<dbReference type="GO" id="GO:0016020">
    <property type="term" value="C:membrane"/>
    <property type="evidence" value="ECO:0007669"/>
    <property type="project" value="TreeGrafter"/>
</dbReference>
<dbReference type="InterPro" id="IPR029058">
    <property type="entry name" value="AB_hydrolase_fold"/>
</dbReference>
<sequence length="291" mass="32230">MPTFTTADHCQLAYDDTGGDDKPTILFLHGWSGSRRYFERNVPLLQSHLRVICLDLRFHGESQSTPYGMHIARLAVDVHEFIVGMKLHLVTLVGTSMGCAVIWSLIELFGTANIRQAIFVDQVPLQNRRPDWPLHGYGCYDEASLQKVEATVASSLAEVASGNLDSCLVRTDVPSEILSVLESEVLRANQTGLATLMRDHTQLDWRPLLLTISIPCLNIAGGPGNKVFPMEGALAVGDLIPHCTNVIFESCGHWLYVEQPVEFCKMVLDFVHGKPLLSIPDKQVLVKPSKE</sequence>
<dbReference type="Proteomes" id="UP000481153">
    <property type="component" value="Unassembled WGS sequence"/>
</dbReference>
<evidence type="ECO:0000259" key="1">
    <source>
        <dbReference type="Pfam" id="PF00561"/>
    </source>
</evidence>
<gene>
    <name evidence="2" type="ORF">Ae201684_001579</name>
</gene>
<comment type="caution">
    <text evidence="2">The sequence shown here is derived from an EMBL/GenBank/DDBJ whole genome shotgun (WGS) entry which is preliminary data.</text>
</comment>
<dbReference type="AlphaFoldDB" id="A0A6G0XTH6"/>
<evidence type="ECO:0000313" key="3">
    <source>
        <dbReference type="Proteomes" id="UP000481153"/>
    </source>
</evidence>
<protein>
    <recommendedName>
        <fullName evidence="1">AB hydrolase-1 domain-containing protein</fullName>
    </recommendedName>
</protein>
<proteinExistence type="predicted"/>
<dbReference type="InterPro" id="IPR050266">
    <property type="entry name" value="AB_hydrolase_sf"/>
</dbReference>
<dbReference type="VEuPathDB" id="FungiDB:AeMF1_002981"/>
<dbReference type="Pfam" id="PF00561">
    <property type="entry name" value="Abhydrolase_1"/>
    <property type="match status" value="1"/>
</dbReference>
<keyword evidence="3" id="KW-1185">Reference proteome</keyword>